<evidence type="ECO:0000313" key="3">
    <source>
        <dbReference type="Proteomes" id="UP000176299"/>
    </source>
</evidence>
<feature type="transmembrane region" description="Helical" evidence="1">
    <location>
        <begin position="7"/>
        <end position="25"/>
    </location>
</feature>
<dbReference type="EMBL" id="MHCN01000010">
    <property type="protein sequence ID" value="OGY21881.1"/>
    <property type="molecule type" value="Genomic_DNA"/>
</dbReference>
<keyword evidence="1" id="KW-0472">Membrane</keyword>
<gene>
    <name evidence="2" type="ORF">A2113_00965</name>
</gene>
<dbReference type="AlphaFoldDB" id="A0A1G1W2L0"/>
<feature type="transmembrane region" description="Helical" evidence="1">
    <location>
        <begin position="84"/>
        <end position="102"/>
    </location>
</feature>
<evidence type="ECO:0000256" key="1">
    <source>
        <dbReference type="SAM" id="Phobius"/>
    </source>
</evidence>
<proteinExistence type="predicted"/>
<organism evidence="2 3">
    <name type="scientific">Candidatus Woykebacteria bacterium GWA1_44_8</name>
    <dbReference type="NCBI Taxonomy" id="1802591"/>
    <lineage>
        <taxon>Bacteria</taxon>
        <taxon>Candidatus Woykeibacteriota</taxon>
    </lineage>
</organism>
<keyword evidence="1" id="KW-1133">Transmembrane helix</keyword>
<comment type="caution">
    <text evidence="2">The sequence shown here is derived from an EMBL/GenBank/DDBJ whole genome shotgun (WGS) entry which is preliminary data.</text>
</comment>
<name>A0A1G1W2L0_9BACT</name>
<sequence>MKLSWKEILLIFVLAVLAVGLSLIYGRMEGCPKVNCPPEEICPLIFCVATFVRGWPLPFYQQGWDFNEPIWLGFYSPIPIVVDLLFYFVIFLIGWMVLKFIYKRVKS</sequence>
<dbReference type="Proteomes" id="UP000176299">
    <property type="component" value="Unassembled WGS sequence"/>
</dbReference>
<reference evidence="2 3" key="1">
    <citation type="journal article" date="2016" name="Nat. Commun.">
        <title>Thousands of microbial genomes shed light on interconnected biogeochemical processes in an aquifer system.</title>
        <authorList>
            <person name="Anantharaman K."/>
            <person name="Brown C.T."/>
            <person name="Hug L.A."/>
            <person name="Sharon I."/>
            <person name="Castelle C.J."/>
            <person name="Probst A.J."/>
            <person name="Thomas B.C."/>
            <person name="Singh A."/>
            <person name="Wilkins M.J."/>
            <person name="Karaoz U."/>
            <person name="Brodie E.L."/>
            <person name="Williams K.H."/>
            <person name="Hubbard S.S."/>
            <person name="Banfield J.F."/>
        </authorList>
    </citation>
    <scope>NUCLEOTIDE SEQUENCE [LARGE SCALE GENOMIC DNA]</scope>
</reference>
<dbReference type="STRING" id="1802591.A2113_00965"/>
<keyword evidence="1" id="KW-0812">Transmembrane</keyword>
<accession>A0A1G1W2L0</accession>
<protein>
    <submittedName>
        <fullName evidence="2">Uncharacterized protein</fullName>
    </submittedName>
</protein>
<evidence type="ECO:0000313" key="2">
    <source>
        <dbReference type="EMBL" id="OGY21881.1"/>
    </source>
</evidence>